<keyword evidence="1" id="KW-0479">Metal-binding</keyword>
<dbReference type="Proteomes" id="UP000051439">
    <property type="component" value="Unassembled WGS sequence"/>
</dbReference>
<accession>A0A0R1NSH8</accession>
<keyword evidence="5" id="KW-0808">Transferase</keyword>
<dbReference type="PIRSF" id="PIRSF018249">
    <property type="entry name" value="MyrA_prd"/>
    <property type="match status" value="1"/>
</dbReference>
<dbReference type="RefSeq" id="WP_056949587.1">
    <property type="nucleotide sequence ID" value="NZ_AZEB01000027.1"/>
</dbReference>
<feature type="domain" description="Methyltransferase" evidence="3">
    <location>
        <begin position="95"/>
        <end position="189"/>
    </location>
</feature>
<feature type="binding site" evidence="1">
    <location>
        <position position="23"/>
    </location>
    <ligand>
        <name>Zn(2+)</name>
        <dbReference type="ChEBI" id="CHEBI:29105"/>
    </ligand>
</feature>
<dbReference type="GO" id="GO:0046872">
    <property type="term" value="F:metal ion binding"/>
    <property type="evidence" value="ECO:0007669"/>
    <property type="project" value="UniProtKB-KW"/>
</dbReference>
<dbReference type="Pfam" id="PF21302">
    <property type="entry name" value="Zn_ribbon_RlmA"/>
    <property type="match status" value="1"/>
</dbReference>
<dbReference type="InterPro" id="IPR025714">
    <property type="entry name" value="Methyltranfer_dom"/>
</dbReference>
<evidence type="ECO:0000256" key="1">
    <source>
        <dbReference type="PIRSR" id="PIRSR018249-1"/>
    </source>
</evidence>
<proteinExistence type="predicted"/>
<dbReference type="InterPro" id="IPR048647">
    <property type="entry name" value="RlmA_N"/>
</dbReference>
<dbReference type="SUPFAM" id="SSF53335">
    <property type="entry name" value="S-adenosyl-L-methionine-dependent methyltransferases"/>
    <property type="match status" value="1"/>
</dbReference>
<reference evidence="5 6" key="1">
    <citation type="journal article" date="2015" name="Genome Announc.">
        <title>Expanding the biotechnology potential of lactobacilli through comparative genomics of 213 strains and associated genera.</title>
        <authorList>
            <person name="Sun Z."/>
            <person name="Harris H.M."/>
            <person name="McCann A."/>
            <person name="Guo C."/>
            <person name="Argimon S."/>
            <person name="Zhang W."/>
            <person name="Yang X."/>
            <person name="Jeffery I.B."/>
            <person name="Cooney J.C."/>
            <person name="Kagawa T.F."/>
            <person name="Liu W."/>
            <person name="Song Y."/>
            <person name="Salvetti E."/>
            <person name="Wrobel A."/>
            <person name="Rasinkangas P."/>
            <person name="Parkhill J."/>
            <person name="Rea M.C."/>
            <person name="O'Sullivan O."/>
            <person name="Ritari J."/>
            <person name="Douillard F.P."/>
            <person name="Paul Ross R."/>
            <person name="Yang R."/>
            <person name="Briner A.E."/>
            <person name="Felis G.E."/>
            <person name="de Vos W.M."/>
            <person name="Barrangou R."/>
            <person name="Klaenhammer T.R."/>
            <person name="Caufield P.W."/>
            <person name="Cui Y."/>
            <person name="Zhang H."/>
            <person name="O'Toole P.W."/>
        </authorList>
    </citation>
    <scope>NUCLEOTIDE SEQUENCE [LARGE SCALE GENOMIC DNA]</scope>
    <source>
        <strain evidence="5 6">DSM 19906</strain>
    </source>
</reference>
<keyword evidence="2" id="KW-0949">S-adenosyl-L-methionine</keyword>
<dbReference type="EMBL" id="AZEB01000027">
    <property type="protein sequence ID" value="KRL20426.1"/>
    <property type="molecule type" value="Genomic_DNA"/>
</dbReference>
<keyword evidence="1" id="KW-0862">Zinc</keyword>
<keyword evidence="6" id="KW-1185">Reference proteome</keyword>
<feature type="binding site" evidence="1">
    <location>
        <position position="41"/>
    </location>
    <ligand>
        <name>Zn(2+)</name>
        <dbReference type="ChEBI" id="CHEBI:29105"/>
    </ligand>
</feature>
<sequence length="283" mass="31700">MKKIEIGKQFISNHLDLFRCPICDQPFAEMTEFSLICPNGHGFDLSKKGTLYFLTHNSNNEYDAEMLSARHQILQAGLFDPIIKAISGQLSEQPETILDVGCGEGTPLAKLEKCRQDLDVAVGFDISKDGINLATQHGANAFFCVADLAHLPFNDHVFSTVVDLFSPSAYSEFNRVIKPHGKLIKIIPNSNYLHELRALLFGDNQPNSSYSNQRVYDLFFEHYPSATVNKLCYQFTIPTGLQQALMLMTPLHWGKNQNEDGKRLVDGLTSITVDVSILVNQFN</sequence>
<gene>
    <name evidence="5" type="ORF">FC98_GL001513</name>
</gene>
<protein>
    <submittedName>
        <fullName evidence="5">Methyltransferase domain protein</fullName>
    </submittedName>
</protein>
<dbReference type="InterPro" id="IPR029063">
    <property type="entry name" value="SAM-dependent_MTases_sf"/>
</dbReference>
<dbReference type="AlphaFoldDB" id="A0A0R1NSH8"/>
<feature type="binding site" evidence="2">
    <location>
        <position position="192"/>
    </location>
    <ligand>
        <name>S-adenosyl-L-methionine</name>
        <dbReference type="ChEBI" id="CHEBI:59789"/>
    </ligand>
</feature>
<dbReference type="Pfam" id="PF13847">
    <property type="entry name" value="Methyltransf_31"/>
    <property type="match status" value="1"/>
</dbReference>
<evidence type="ECO:0000256" key="2">
    <source>
        <dbReference type="PIRSR" id="PIRSR018249-2"/>
    </source>
</evidence>
<feature type="binding site" evidence="1">
    <location>
        <position position="37"/>
    </location>
    <ligand>
        <name>Zn(2+)</name>
        <dbReference type="ChEBI" id="CHEBI:29105"/>
    </ligand>
</feature>
<dbReference type="GO" id="GO:0032259">
    <property type="term" value="P:methylation"/>
    <property type="evidence" value="ECO:0007669"/>
    <property type="project" value="UniProtKB-KW"/>
</dbReference>
<evidence type="ECO:0000313" key="5">
    <source>
        <dbReference type="EMBL" id="KRL20426.1"/>
    </source>
</evidence>
<evidence type="ECO:0000259" key="3">
    <source>
        <dbReference type="Pfam" id="PF13847"/>
    </source>
</evidence>
<dbReference type="InterPro" id="IPR016718">
    <property type="entry name" value="rRNA_m1G-MeTrfase_A_prd"/>
</dbReference>
<evidence type="ECO:0000313" key="6">
    <source>
        <dbReference type="Proteomes" id="UP000051439"/>
    </source>
</evidence>
<dbReference type="PATRIC" id="fig|1423766.4.peg.1567"/>
<comment type="caution">
    <text evidence="5">The sequence shown here is derived from an EMBL/GenBank/DDBJ whole genome shotgun (WGS) entry which is preliminary data.</text>
</comment>
<dbReference type="GO" id="GO:0008168">
    <property type="term" value="F:methyltransferase activity"/>
    <property type="evidence" value="ECO:0007669"/>
    <property type="project" value="UniProtKB-KW"/>
</dbReference>
<feature type="binding site" evidence="1">
    <location>
        <position position="20"/>
    </location>
    <ligand>
        <name>Zn(2+)</name>
        <dbReference type="ChEBI" id="CHEBI:29105"/>
    </ligand>
</feature>
<feature type="domain" description="23S rRNA (guanine(745)-N(1))-methyltransferase N-terminal" evidence="4">
    <location>
        <begin position="18"/>
        <end position="50"/>
    </location>
</feature>
<organism evidence="5 6">
    <name type="scientific">Lentilactobacillus kisonensis DSM 19906 = JCM 15041</name>
    <dbReference type="NCBI Taxonomy" id="1423766"/>
    <lineage>
        <taxon>Bacteria</taxon>
        <taxon>Bacillati</taxon>
        <taxon>Bacillota</taxon>
        <taxon>Bacilli</taxon>
        <taxon>Lactobacillales</taxon>
        <taxon>Lactobacillaceae</taxon>
        <taxon>Lentilactobacillus</taxon>
    </lineage>
</organism>
<name>A0A0R1NSH8_9LACO</name>
<keyword evidence="5" id="KW-0489">Methyltransferase</keyword>
<feature type="binding site" evidence="2">
    <location>
        <position position="79"/>
    </location>
    <ligand>
        <name>S-adenosyl-L-methionine</name>
        <dbReference type="ChEBI" id="CHEBI:59789"/>
    </ligand>
</feature>
<dbReference type="CDD" id="cd02440">
    <property type="entry name" value="AdoMet_MTases"/>
    <property type="match status" value="1"/>
</dbReference>
<dbReference type="Gene3D" id="3.40.50.150">
    <property type="entry name" value="Vaccinia Virus protein VP39"/>
    <property type="match status" value="1"/>
</dbReference>
<evidence type="ECO:0000259" key="4">
    <source>
        <dbReference type="Pfam" id="PF21302"/>
    </source>
</evidence>
<feature type="binding site" evidence="2">
    <location>
        <begin position="104"/>
        <end position="105"/>
    </location>
    <ligand>
        <name>S-adenosyl-L-methionine</name>
        <dbReference type="ChEBI" id="CHEBI:59789"/>
    </ligand>
</feature>